<dbReference type="InterPro" id="IPR010290">
    <property type="entry name" value="TM_effector"/>
</dbReference>
<keyword evidence="6 7" id="KW-0472">Membrane</keyword>
<sequence>MINMKHLHKNKSFFNLLLARILINAGDSLYYVATTWTVLQWTHHSVLVGLTNTLLMIPMCISFLFGPIVDAIALRKTLIITPILQFLILLTITFLYFIGILNVYFLIILVTLAMFCTQIGYPAQSKAIPILVSNDALVKANSAMSVAYQGTDVIMNALSGIIVATLSFIPLYFGNSLIFLIAALFFMLIKWPVTQTESIYKGKYLNNLKEGFQEVYHSLLLLIAVSSSILNFGLGILYTWVPLKANYLGGSFYFGLLMSLLSLGLIVGSLLAPYINNVNIGYGKILIFLYLSSGLLLIFINYVPNIIFMMLFPISFITISIGNVSLVSIQQKVTPEKLLARITTIITSISAMTLPLGSLSSGVLIKYLGLDYTLVLTGLIFIIGSLIFYLSKPYRSLPQIEKIEYKHIFKNH</sequence>
<dbReference type="EMBL" id="LRQI01000031">
    <property type="protein sequence ID" value="KXA39030.1"/>
    <property type="molecule type" value="Genomic_DNA"/>
</dbReference>
<proteinExistence type="predicted"/>
<dbReference type="GO" id="GO:0005886">
    <property type="term" value="C:plasma membrane"/>
    <property type="evidence" value="ECO:0007669"/>
    <property type="project" value="UniProtKB-SubCell"/>
</dbReference>
<feature type="transmembrane region" description="Helical" evidence="7">
    <location>
        <begin position="103"/>
        <end position="121"/>
    </location>
</feature>
<evidence type="ECO:0000256" key="6">
    <source>
        <dbReference type="ARBA" id="ARBA00023136"/>
    </source>
</evidence>
<keyword evidence="2" id="KW-0813">Transport</keyword>
<evidence type="ECO:0000256" key="5">
    <source>
        <dbReference type="ARBA" id="ARBA00022989"/>
    </source>
</evidence>
<keyword evidence="5 7" id="KW-1133">Transmembrane helix</keyword>
<feature type="transmembrane region" description="Helical" evidence="7">
    <location>
        <begin position="177"/>
        <end position="194"/>
    </location>
</feature>
<comment type="caution">
    <text evidence="8">The sequence shown here is derived from an EMBL/GenBank/DDBJ whole genome shotgun (WGS) entry which is preliminary data.</text>
</comment>
<dbReference type="Pfam" id="PF05977">
    <property type="entry name" value="MFS_3"/>
    <property type="match status" value="1"/>
</dbReference>
<feature type="transmembrane region" description="Helical" evidence="7">
    <location>
        <begin position="252"/>
        <end position="275"/>
    </location>
</feature>
<reference evidence="8 9" key="1">
    <citation type="submission" date="2016-01" db="EMBL/GenBank/DDBJ databases">
        <authorList>
            <person name="Mitreva M."/>
            <person name="Pepin K.H."/>
            <person name="Mihindukulasuriya K.A."/>
            <person name="Fulton R."/>
            <person name="Fronick C."/>
            <person name="O'Laughlin M."/>
            <person name="Miner T."/>
            <person name="Herter B."/>
            <person name="Rosa B.A."/>
            <person name="Cordes M."/>
            <person name="Tomlinson C."/>
            <person name="Wollam A."/>
            <person name="Palsikar V.B."/>
            <person name="Mardis E.R."/>
            <person name="Wilson R.K."/>
        </authorList>
    </citation>
    <scope>NUCLEOTIDE SEQUENCE [LARGE SCALE GENOMIC DNA]</scope>
    <source>
        <strain evidence="8 9">MJR7738</strain>
    </source>
</reference>
<dbReference type="Gene3D" id="1.20.1250.20">
    <property type="entry name" value="MFS general substrate transporter like domains"/>
    <property type="match status" value="1"/>
</dbReference>
<feature type="transmembrane region" description="Helical" evidence="7">
    <location>
        <begin position="12"/>
        <end position="33"/>
    </location>
</feature>
<feature type="transmembrane region" description="Helical" evidence="7">
    <location>
        <begin position="372"/>
        <end position="390"/>
    </location>
</feature>
<feature type="transmembrane region" description="Helical" evidence="7">
    <location>
        <begin position="45"/>
        <end position="65"/>
    </location>
</feature>
<evidence type="ECO:0000256" key="4">
    <source>
        <dbReference type="ARBA" id="ARBA00022692"/>
    </source>
</evidence>
<feature type="transmembrane region" description="Helical" evidence="7">
    <location>
        <begin position="153"/>
        <end position="171"/>
    </location>
</feature>
<keyword evidence="3" id="KW-1003">Cell membrane</keyword>
<accession>A0ABD4EH81</accession>
<organism evidence="8 9">
    <name type="scientific">Staphylococcus lugdunensis</name>
    <dbReference type="NCBI Taxonomy" id="28035"/>
    <lineage>
        <taxon>Bacteria</taxon>
        <taxon>Bacillati</taxon>
        <taxon>Bacillota</taxon>
        <taxon>Bacilli</taxon>
        <taxon>Bacillales</taxon>
        <taxon>Staphylococcaceae</taxon>
        <taxon>Staphylococcus</taxon>
    </lineage>
</organism>
<name>A0ABD4EH81_STALU</name>
<feature type="transmembrane region" description="Helical" evidence="7">
    <location>
        <begin position="306"/>
        <end position="326"/>
    </location>
</feature>
<dbReference type="Proteomes" id="UP000070063">
    <property type="component" value="Unassembled WGS sequence"/>
</dbReference>
<evidence type="ECO:0000313" key="8">
    <source>
        <dbReference type="EMBL" id="KXA39030.1"/>
    </source>
</evidence>
<evidence type="ECO:0000256" key="1">
    <source>
        <dbReference type="ARBA" id="ARBA00004651"/>
    </source>
</evidence>
<evidence type="ECO:0000256" key="3">
    <source>
        <dbReference type="ARBA" id="ARBA00022475"/>
    </source>
</evidence>
<dbReference type="PANTHER" id="PTHR23513">
    <property type="entry name" value="INTEGRAL MEMBRANE EFFLUX PROTEIN-RELATED"/>
    <property type="match status" value="1"/>
</dbReference>
<dbReference type="AlphaFoldDB" id="A0ABD4EH81"/>
<protein>
    <recommendedName>
        <fullName evidence="10">MFS transporter</fullName>
    </recommendedName>
</protein>
<feature type="transmembrane region" description="Helical" evidence="7">
    <location>
        <begin position="215"/>
        <end position="240"/>
    </location>
</feature>
<gene>
    <name evidence="8" type="ORF">HMPREF3225_00880</name>
</gene>
<dbReference type="CDD" id="cd06173">
    <property type="entry name" value="MFS_MefA_like"/>
    <property type="match status" value="1"/>
</dbReference>
<dbReference type="PANTHER" id="PTHR23513:SF6">
    <property type="entry name" value="MAJOR FACILITATOR SUPERFAMILY ASSOCIATED DOMAIN-CONTAINING PROTEIN"/>
    <property type="match status" value="1"/>
</dbReference>
<feature type="transmembrane region" description="Helical" evidence="7">
    <location>
        <begin position="77"/>
        <end position="97"/>
    </location>
</feature>
<dbReference type="SUPFAM" id="SSF103473">
    <property type="entry name" value="MFS general substrate transporter"/>
    <property type="match status" value="1"/>
</dbReference>
<feature type="transmembrane region" description="Helical" evidence="7">
    <location>
        <begin position="338"/>
        <end position="360"/>
    </location>
</feature>
<comment type="subcellular location">
    <subcellularLocation>
        <location evidence="1">Cell membrane</location>
        <topology evidence="1">Multi-pass membrane protein</topology>
    </subcellularLocation>
</comment>
<evidence type="ECO:0000313" key="9">
    <source>
        <dbReference type="Proteomes" id="UP000070063"/>
    </source>
</evidence>
<evidence type="ECO:0008006" key="10">
    <source>
        <dbReference type="Google" id="ProtNLM"/>
    </source>
</evidence>
<keyword evidence="4 7" id="KW-0812">Transmembrane</keyword>
<feature type="transmembrane region" description="Helical" evidence="7">
    <location>
        <begin position="282"/>
        <end position="300"/>
    </location>
</feature>
<dbReference type="InterPro" id="IPR036259">
    <property type="entry name" value="MFS_trans_sf"/>
</dbReference>
<evidence type="ECO:0000256" key="7">
    <source>
        <dbReference type="SAM" id="Phobius"/>
    </source>
</evidence>
<evidence type="ECO:0000256" key="2">
    <source>
        <dbReference type="ARBA" id="ARBA00022448"/>
    </source>
</evidence>